<comment type="cofactor">
    <cofactor evidence="1 10">
        <name>pyridoxal 5'-phosphate</name>
        <dbReference type="ChEBI" id="CHEBI:597326"/>
    </cofactor>
</comment>
<dbReference type="Gene3D" id="1.10.260.50">
    <property type="match status" value="1"/>
</dbReference>
<feature type="domain" description="Aminotransferase class V" evidence="11">
    <location>
        <begin position="4"/>
        <end position="364"/>
    </location>
</feature>
<evidence type="ECO:0000256" key="10">
    <source>
        <dbReference type="RuleBase" id="RU004504"/>
    </source>
</evidence>
<dbReference type="InterPro" id="IPR016454">
    <property type="entry name" value="Cysteine_dSase"/>
</dbReference>
<dbReference type="Gene3D" id="3.40.640.10">
    <property type="entry name" value="Type I PLP-dependent aspartate aminotransferase-like (Major domain)"/>
    <property type="match status" value="1"/>
</dbReference>
<reference evidence="13" key="1">
    <citation type="journal article" date="2019" name="Int. J. Syst. Evol. Microbiol.">
        <title>The Global Catalogue of Microorganisms (GCM) 10K type strain sequencing project: providing services to taxonomists for standard genome sequencing and annotation.</title>
        <authorList>
            <consortium name="The Broad Institute Genomics Platform"/>
            <consortium name="The Broad Institute Genome Sequencing Center for Infectious Disease"/>
            <person name="Wu L."/>
            <person name="Ma J."/>
        </authorList>
    </citation>
    <scope>NUCLEOTIDE SEQUENCE [LARGE SCALE GENOMIC DNA]</scope>
    <source>
        <strain evidence="13">JCM 17250</strain>
    </source>
</reference>
<dbReference type="PIRSF" id="PIRSF005572">
    <property type="entry name" value="NifS"/>
    <property type="match status" value="1"/>
</dbReference>
<gene>
    <name evidence="12" type="ORF">GCM10022410_08480</name>
</gene>
<keyword evidence="4" id="KW-0808">Transferase</keyword>
<sequence>MEPIYLDHAATTPMHPAVIEKMSETMKEIYGNPSSIHQFGRRARAILDENRRYIAGTIGADEKELYFTSGGTEADNLALIGVALANQKKGKHIITTKIEHHANLHAAEHLESLGFELTYLPVSEAGYVTPADVEKHLRDETILVSIMMINNEVGAIQPIKEIAELLKDHQAYLHTDAVQAYGLIKINVKALGIDLMSASAHKLNGPKGVGFLYAGQEIKFNALQHGGNQERLKRPGTESLPGIVGMRTAIQQIEADNYKNFNQYKSYRDLFYQELKQSDIDFTVNGVFDELAPTILNLSFANTKVEPMLMSLDLEGIAVSSGSACTAGSIEPSHVLTAMYGADHPRTSNSIRFSFGSTNNEKQVIDAASRVIKVVKRLAGK</sequence>
<name>A0ABP7VCZ3_9BACI</name>
<evidence type="ECO:0000313" key="12">
    <source>
        <dbReference type="EMBL" id="GAA4064256.1"/>
    </source>
</evidence>
<dbReference type="PANTHER" id="PTHR11601">
    <property type="entry name" value="CYSTEINE DESULFURYLASE FAMILY MEMBER"/>
    <property type="match status" value="1"/>
</dbReference>
<dbReference type="RefSeq" id="WP_344910654.1">
    <property type="nucleotide sequence ID" value="NZ_BAABDL010000048.1"/>
</dbReference>
<dbReference type="InterPro" id="IPR000192">
    <property type="entry name" value="Aminotrans_V_dom"/>
</dbReference>
<evidence type="ECO:0000256" key="6">
    <source>
        <dbReference type="ARBA" id="ARBA00022898"/>
    </source>
</evidence>
<dbReference type="InterPro" id="IPR015424">
    <property type="entry name" value="PyrdxlP-dep_Trfase"/>
</dbReference>
<dbReference type="EMBL" id="BAABDL010000048">
    <property type="protein sequence ID" value="GAA4064256.1"/>
    <property type="molecule type" value="Genomic_DNA"/>
</dbReference>
<dbReference type="Proteomes" id="UP001501734">
    <property type="component" value="Unassembled WGS sequence"/>
</dbReference>
<comment type="similarity">
    <text evidence="2">Belongs to the class-V pyridoxal-phosphate-dependent aminotransferase family. NifS/IscS subfamily.</text>
</comment>
<evidence type="ECO:0000256" key="2">
    <source>
        <dbReference type="ARBA" id="ARBA00006490"/>
    </source>
</evidence>
<dbReference type="NCBIfam" id="NF002806">
    <property type="entry name" value="PRK02948.1"/>
    <property type="match status" value="1"/>
</dbReference>
<keyword evidence="5" id="KW-0479">Metal-binding</keyword>
<dbReference type="Pfam" id="PF00266">
    <property type="entry name" value="Aminotran_5"/>
    <property type="match status" value="1"/>
</dbReference>
<evidence type="ECO:0000256" key="9">
    <source>
        <dbReference type="ARBA" id="ARBA00050776"/>
    </source>
</evidence>
<evidence type="ECO:0000256" key="8">
    <source>
        <dbReference type="ARBA" id="ARBA00023014"/>
    </source>
</evidence>
<dbReference type="EC" id="2.8.1.7" evidence="3"/>
<keyword evidence="13" id="KW-1185">Reference proteome</keyword>
<evidence type="ECO:0000256" key="1">
    <source>
        <dbReference type="ARBA" id="ARBA00001933"/>
    </source>
</evidence>
<evidence type="ECO:0000256" key="5">
    <source>
        <dbReference type="ARBA" id="ARBA00022723"/>
    </source>
</evidence>
<comment type="catalytic activity">
    <reaction evidence="9">
        <text>(sulfur carrier)-H + L-cysteine = (sulfur carrier)-SH + L-alanine</text>
        <dbReference type="Rhea" id="RHEA:43892"/>
        <dbReference type="Rhea" id="RHEA-COMP:14737"/>
        <dbReference type="Rhea" id="RHEA-COMP:14739"/>
        <dbReference type="ChEBI" id="CHEBI:29917"/>
        <dbReference type="ChEBI" id="CHEBI:35235"/>
        <dbReference type="ChEBI" id="CHEBI:57972"/>
        <dbReference type="ChEBI" id="CHEBI:64428"/>
        <dbReference type="EC" id="2.8.1.7"/>
    </reaction>
</comment>
<evidence type="ECO:0000256" key="7">
    <source>
        <dbReference type="ARBA" id="ARBA00023004"/>
    </source>
</evidence>
<keyword evidence="6" id="KW-0663">Pyridoxal phosphate</keyword>
<dbReference type="InterPro" id="IPR015421">
    <property type="entry name" value="PyrdxlP-dep_Trfase_major"/>
</dbReference>
<dbReference type="InterPro" id="IPR020578">
    <property type="entry name" value="Aminotrans_V_PyrdxlP_BS"/>
</dbReference>
<dbReference type="PANTHER" id="PTHR11601:SF34">
    <property type="entry name" value="CYSTEINE DESULFURASE"/>
    <property type="match status" value="1"/>
</dbReference>
<keyword evidence="8" id="KW-0411">Iron-sulfur</keyword>
<dbReference type="Gene3D" id="3.90.1150.10">
    <property type="entry name" value="Aspartate Aminotransferase, domain 1"/>
    <property type="match status" value="1"/>
</dbReference>
<proteinExistence type="inferred from homology"/>
<protein>
    <recommendedName>
        <fullName evidence="3">cysteine desulfurase</fullName>
        <ecNumber evidence="3">2.8.1.7</ecNumber>
    </recommendedName>
</protein>
<evidence type="ECO:0000313" key="13">
    <source>
        <dbReference type="Proteomes" id="UP001501734"/>
    </source>
</evidence>
<organism evidence="12 13">
    <name type="scientific">Amphibacillus indicireducens</name>
    <dbReference type="NCBI Taxonomy" id="1076330"/>
    <lineage>
        <taxon>Bacteria</taxon>
        <taxon>Bacillati</taxon>
        <taxon>Bacillota</taxon>
        <taxon>Bacilli</taxon>
        <taxon>Bacillales</taxon>
        <taxon>Bacillaceae</taxon>
        <taxon>Amphibacillus</taxon>
    </lineage>
</organism>
<keyword evidence="7" id="KW-0408">Iron</keyword>
<evidence type="ECO:0000256" key="3">
    <source>
        <dbReference type="ARBA" id="ARBA00012239"/>
    </source>
</evidence>
<dbReference type="PROSITE" id="PS00595">
    <property type="entry name" value="AA_TRANSFER_CLASS_5"/>
    <property type="match status" value="1"/>
</dbReference>
<dbReference type="InterPro" id="IPR015422">
    <property type="entry name" value="PyrdxlP-dep_Trfase_small"/>
</dbReference>
<evidence type="ECO:0000256" key="4">
    <source>
        <dbReference type="ARBA" id="ARBA00022679"/>
    </source>
</evidence>
<evidence type="ECO:0000259" key="11">
    <source>
        <dbReference type="Pfam" id="PF00266"/>
    </source>
</evidence>
<accession>A0ABP7VCZ3</accession>
<comment type="caution">
    <text evidence="12">The sequence shown here is derived from an EMBL/GenBank/DDBJ whole genome shotgun (WGS) entry which is preliminary data.</text>
</comment>
<dbReference type="SUPFAM" id="SSF53383">
    <property type="entry name" value="PLP-dependent transferases"/>
    <property type="match status" value="1"/>
</dbReference>